<evidence type="ECO:0008006" key="2">
    <source>
        <dbReference type="Google" id="ProtNLM"/>
    </source>
</evidence>
<dbReference type="EMBL" id="CP159925">
    <property type="protein sequence ID" value="XCO73941.1"/>
    <property type="molecule type" value="Genomic_DNA"/>
</dbReference>
<accession>A0AAU8MN69</accession>
<sequence>MPKIKAVEKRIWDVEGFDVQFHQNGKDVRGDKQGVPQYGYERAAKNDMTVSEWRDTRFHNSYPGYQVEVLDGDGAFVHGGTKLGTVRDTYEE</sequence>
<reference evidence="1" key="1">
    <citation type="submission" date="2024-06" db="EMBL/GenBank/DDBJ databases">
        <authorList>
            <person name="Li S."/>
        </authorList>
    </citation>
    <scope>NUCLEOTIDE SEQUENCE</scope>
    <source>
        <strain evidence="1">SR10</strain>
    </source>
</reference>
<gene>
    <name evidence="1" type="ORF">ABU614_16315</name>
</gene>
<organism evidence="1">
    <name type="scientific">Lysobacter firmicutimachus</name>
    <dbReference type="NCBI Taxonomy" id="1792846"/>
    <lineage>
        <taxon>Bacteria</taxon>
        <taxon>Pseudomonadati</taxon>
        <taxon>Pseudomonadota</taxon>
        <taxon>Gammaproteobacteria</taxon>
        <taxon>Lysobacterales</taxon>
        <taxon>Lysobacteraceae</taxon>
        <taxon>Lysobacter</taxon>
    </lineage>
</organism>
<dbReference type="AlphaFoldDB" id="A0AAU8MN69"/>
<dbReference type="RefSeq" id="WP_363796818.1">
    <property type="nucleotide sequence ID" value="NZ_CP159925.1"/>
</dbReference>
<name>A0AAU8MN69_9GAMM</name>
<evidence type="ECO:0000313" key="1">
    <source>
        <dbReference type="EMBL" id="XCO73941.1"/>
    </source>
</evidence>
<proteinExistence type="predicted"/>
<protein>
    <recommendedName>
        <fullName evidence="2">HNH endonuclease</fullName>
    </recommendedName>
</protein>